<evidence type="ECO:0000313" key="2">
    <source>
        <dbReference type="Proteomes" id="UP001215280"/>
    </source>
</evidence>
<protein>
    <submittedName>
        <fullName evidence="1">Uncharacterized protein</fullName>
    </submittedName>
</protein>
<evidence type="ECO:0000313" key="1">
    <source>
        <dbReference type="EMBL" id="KAJ7775911.1"/>
    </source>
</evidence>
<comment type="caution">
    <text evidence="1">The sequence shown here is derived from an EMBL/GenBank/DDBJ whole genome shotgun (WGS) entry which is preliminary data.</text>
</comment>
<dbReference type="Proteomes" id="UP001215280">
    <property type="component" value="Unassembled WGS sequence"/>
</dbReference>
<name>A0AAD7K513_9AGAR</name>
<feature type="non-terminal residue" evidence="1">
    <location>
        <position position="90"/>
    </location>
</feature>
<sequence length="90" mass="10001">MLAFLIKTIFVLLLVAAAGVWFSTELRAKAYRVLVKLYAKHAEEDQVDNLRKNIGLSKEDVQMGELLSEKANIASGQTNPLNSIRGDLKL</sequence>
<dbReference type="AlphaFoldDB" id="A0AAD7K513"/>
<accession>A0AAD7K513</accession>
<organism evidence="1 2">
    <name type="scientific">Mycena maculata</name>
    <dbReference type="NCBI Taxonomy" id="230809"/>
    <lineage>
        <taxon>Eukaryota</taxon>
        <taxon>Fungi</taxon>
        <taxon>Dikarya</taxon>
        <taxon>Basidiomycota</taxon>
        <taxon>Agaricomycotina</taxon>
        <taxon>Agaricomycetes</taxon>
        <taxon>Agaricomycetidae</taxon>
        <taxon>Agaricales</taxon>
        <taxon>Marasmiineae</taxon>
        <taxon>Mycenaceae</taxon>
        <taxon>Mycena</taxon>
    </lineage>
</organism>
<proteinExistence type="predicted"/>
<gene>
    <name evidence="1" type="ORF">DFH07DRAFT_72790</name>
</gene>
<dbReference type="EMBL" id="JARJLG010000013">
    <property type="protein sequence ID" value="KAJ7775911.1"/>
    <property type="molecule type" value="Genomic_DNA"/>
</dbReference>
<keyword evidence="2" id="KW-1185">Reference proteome</keyword>
<reference evidence="1" key="1">
    <citation type="submission" date="2023-03" db="EMBL/GenBank/DDBJ databases">
        <title>Massive genome expansion in bonnet fungi (Mycena s.s.) driven by repeated elements and novel gene families across ecological guilds.</title>
        <authorList>
            <consortium name="Lawrence Berkeley National Laboratory"/>
            <person name="Harder C.B."/>
            <person name="Miyauchi S."/>
            <person name="Viragh M."/>
            <person name="Kuo A."/>
            <person name="Thoen E."/>
            <person name="Andreopoulos B."/>
            <person name="Lu D."/>
            <person name="Skrede I."/>
            <person name="Drula E."/>
            <person name="Henrissat B."/>
            <person name="Morin E."/>
            <person name="Kohler A."/>
            <person name="Barry K."/>
            <person name="LaButti K."/>
            <person name="Morin E."/>
            <person name="Salamov A."/>
            <person name="Lipzen A."/>
            <person name="Mereny Z."/>
            <person name="Hegedus B."/>
            <person name="Baldrian P."/>
            <person name="Stursova M."/>
            <person name="Weitz H."/>
            <person name="Taylor A."/>
            <person name="Grigoriev I.V."/>
            <person name="Nagy L.G."/>
            <person name="Martin F."/>
            <person name="Kauserud H."/>
        </authorList>
    </citation>
    <scope>NUCLEOTIDE SEQUENCE</scope>
    <source>
        <strain evidence="1">CBHHK188m</strain>
    </source>
</reference>